<sequence length="115" mass="12486">MGASIFGDGPQGAPVSVFAPLVFYTSPQCCSFERSSISQAMQETGGLQAHWRPGLILFSPELPNRMQLADIAAQSGYDCFIRMEAASEQATQVYQQNWGQFNLPNAHTLSVNSPS</sequence>
<organism evidence="1 2">
    <name type="scientific">Rubus argutus</name>
    <name type="common">Southern blackberry</name>
    <dbReference type="NCBI Taxonomy" id="59490"/>
    <lineage>
        <taxon>Eukaryota</taxon>
        <taxon>Viridiplantae</taxon>
        <taxon>Streptophyta</taxon>
        <taxon>Embryophyta</taxon>
        <taxon>Tracheophyta</taxon>
        <taxon>Spermatophyta</taxon>
        <taxon>Magnoliopsida</taxon>
        <taxon>eudicotyledons</taxon>
        <taxon>Gunneridae</taxon>
        <taxon>Pentapetalae</taxon>
        <taxon>rosids</taxon>
        <taxon>fabids</taxon>
        <taxon>Rosales</taxon>
        <taxon>Rosaceae</taxon>
        <taxon>Rosoideae</taxon>
        <taxon>Rosoideae incertae sedis</taxon>
        <taxon>Rubus</taxon>
    </lineage>
</organism>
<accession>A0AAW1WZ96</accession>
<dbReference type="EMBL" id="JBEDUW010000005">
    <property type="protein sequence ID" value="KAK9928665.1"/>
    <property type="molecule type" value="Genomic_DNA"/>
</dbReference>
<dbReference type="AlphaFoldDB" id="A0AAW1WZ96"/>
<keyword evidence="2" id="KW-1185">Reference proteome</keyword>
<evidence type="ECO:0000313" key="1">
    <source>
        <dbReference type="EMBL" id="KAK9928665.1"/>
    </source>
</evidence>
<proteinExistence type="predicted"/>
<gene>
    <name evidence="1" type="ORF">M0R45_025789</name>
</gene>
<name>A0AAW1WZ96_RUBAR</name>
<evidence type="ECO:0000313" key="2">
    <source>
        <dbReference type="Proteomes" id="UP001457282"/>
    </source>
</evidence>
<reference evidence="1 2" key="1">
    <citation type="journal article" date="2023" name="G3 (Bethesda)">
        <title>A chromosome-length genome assembly and annotation of blackberry (Rubus argutus, cv. 'Hillquist').</title>
        <authorList>
            <person name="Bruna T."/>
            <person name="Aryal R."/>
            <person name="Dudchenko O."/>
            <person name="Sargent D.J."/>
            <person name="Mead D."/>
            <person name="Buti M."/>
            <person name="Cavallini A."/>
            <person name="Hytonen T."/>
            <person name="Andres J."/>
            <person name="Pham M."/>
            <person name="Weisz D."/>
            <person name="Mascagni F."/>
            <person name="Usai G."/>
            <person name="Natali L."/>
            <person name="Bassil N."/>
            <person name="Fernandez G.E."/>
            <person name="Lomsadze A."/>
            <person name="Armour M."/>
            <person name="Olukolu B."/>
            <person name="Poorten T."/>
            <person name="Britton C."/>
            <person name="Davik J."/>
            <person name="Ashrafi H."/>
            <person name="Aiden E.L."/>
            <person name="Borodovsky M."/>
            <person name="Worthington M."/>
        </authorList>
    </citation>
    <scope>NUCLEOTIDE SEQUENCE [LARGE SCALE GENOMIC DNA]</scope>
    <source>
        <strain evidence="1">PI 553951</strain>
    </source>
</reference>
<comment type="caution">
    <text evidence="1">The sequence shown here is derived from an EMBL/GenBank/DDBJ whole genome shotgun (WGS) entry which is preliminary data.</text>
</comment>
<dbReference type="Proteomes" id="UP001457282">
    <property type="component" value="Unassembled WGS sequence"/>
</dbReference>
<protein>
    <submittedName>
        <fullName evidence="1">Uncharacterized protein</fullName>
    </submittedName>
</protein>